<comment type="caution">
    <text evidence="8">The sequence shown here is derived from an EMBL/GenBank/DDBJ whole genome shotgun (WGS) entry which is preliminary data.</text>
</comment>
<keyword evidence="5 7" id="KW-1133">Transmembrane helix</keyword>
<keyword evidence="6 7" id="KW-0472">Membrane</keyword>
<dbReference type="InterPro" id="IPR027417">
    <property type="entry name" value="P-loop_NTPase"/>
</dbReference>
<protein>
    <submittedName>
        <fullName evidence="8">TraM recognition site of TraD and TraG family protein</fullName>
    </submittedName>
</protein>
<sequence length="555" mass="60539">MSQARLAWGAFKNMLRAAARDPLWAFLSLIAAPFRVWKPLLQSLFILFIVLFVVGLGGRTVLRDFGGFGPGSIPVIAWDFVTLFIMAAIAFRFLTNPLILHFGDMEGETHGSARFATNKETAALTRADSGLLIGRDPKSKKLLRYDGPAHLLTMAPTRTGKGVGTIIPNLLTADRSVICIDPKGENARIAGRARQKFGPVHVLDPFGVTGQPSAAFNPLGQLDPSSLDVAEDASTLADALVFDEPGMAGEAHWNEEAKALIAGLILYVVCHNSAEDRTLEMVRYCLTAAPDAFLTMLKDMQASTAARGLIARAANRHLAKSDREAAGVLSAAQRHTHFLDSPRIVDVTARSDFRFADLKRRNVSVFLVLPPDRLSTYSRWLRLLVAQSLTDMARDPAKPAAPVLYLLDEFAALGHLAPVERAMGLMAGYGVQLWPILQDVHQLRATYGQRAGTFLSNAGVLQVFGVNDHDSARLVSDLLGQETVVFQTMSRALDAEQTGITYGEQHTARPLLTPDEVRNMPQNIELLFLAGQRPIVAGKLAYYADSEFRGLYDAP</sequence>
<dbReference type="EMBL" id="NNRN01000014">
    <property type="protein sequence ID" value="OYR32785.1"/>
    <property type="molecule type" value="Genomic_DNA"/>
</dbReference>
<evidence type="ECO:0000256" key="5">
    <source>
        <dbReference type="ARBA" id="ARBA00022989"/>
    </source>
</evidence>
<evidence type="ECO:0000256" key="2">
    <source>
        <dbReference type="ARBA" id="ARBA00008806"/>
    </source>
</evidence>
<reference evidence="8 9" key="1">
    <citation type="submission" date="2017-07" db="EMBL/GenBank/DDBJ databases">
        <title>Draft genome of Ochrobactrum lupini type strain LUP21.</title>
        <authorList>
            <person name="Krzyzanowska D.M."/>
            <person name="Jafra S."/>
        </authorList>
    </citation>
    <scope>NUCLEOTIDE SEQUENCE [LARGE SCALE GENOMIC DNA]</scope>
    <source>
        <strain evidence="8 9">LUP21</strain>
    </source>
</reference>
<gene>
    <name evidence="8" type="ORF">CES86_5524</name>
</gene>
<dbReference type="Proteomes" id="UP000216363">
    <property type="component" value="Unassembled WGS sequence"/>
</dbReference>
<dbReference type="PANTHER" id="PTHR37937">
    <property type="entry name" value="CONJUGATIVE TRANSFER: DNA TRANSPORT"/>
    <property type="match status" value="1"/>
</dbReference>
<dbReference type="InterPro" id="IPR003688">
    <property type="entry name" value="TraG/VirD4"/>
</dbReference>
<dbReference type="InterPro" id="IPR051539">
    <property type="entry name" value="T4SS-coupling_protein"/>
</dbReference>
<dbReference type="Gene3D" id="3.40.50.300">
    <property type="entry name" value="P-loop containing nucleotide triphosphate hydrolases"/>
    <property type="match status" value="1"/>
</dbReference>
<evidence type="ECO:0000256" key="7">
    <source>
        <dbReference type="SAM" id="Phobius"/>
    </source>
</evidence>
<evidence type="ECO:0000313" key="8">
    <source>
        <dbReference type="EMBL" id="OYR32785.1"/>
    </source>
</evidence>
<dbReference type="PANTHER" id="PTHR37937:SF1">
    <property type="entry name" value="CONJUGATIVE TRANSFER: DNA TRANSPORT"/>
    <property type="match status" value="1"/>
</dbReference>
<comment type="subcellular location">
    <subcellularLocation>
        <location evidence="1">Cell membrane</location>
        <topology evidence="1">Multi-pass membrane protein</topology>
    </subcellularLocation>
</comment>
<evidence type="ECO:0000256" key="3">
    <source>
        <dbReference type="ARBA" id="ARBA00022475"/>
    </source>
</evidence>
<keyword evidence="3" id="KW-1003">Cell membrane</keyword>
<comment type="similarity">
    <text evidence="2">Belongs to the VirD4/TraG family.</text>
</comment>
<evidence type="ECO:0000256" key="4">
    <source>
        <dbReference type="ARBA" id="ARBA00022692"/>
    </source>
</evidence>
<evidence type="ECO:0000256" key="1">
    <source>
        <dbReference type="ARBA" id="ARBA00004651"/>
    </source>
</evidence>
<name>A0A256GZZ0_9HYPH</name>
<feature type="transmembrane region" description="Helical" evidence="7">
    <location>
        <begin position="43"/>
        <end position="62"/>
    </location>
</feature>
<accession>A0A256GZZ0</accession>
<evidence type="ECO:0000313" key="9">
    <source>
        <dbReference type="Proteomes" id="UP000216363"/>
    </source>
</evidence>
<dbReference type="SUPFAM" id="SSF52540">
    <property type="entry name" value="P-loop containing nucleoside triphosphate hydrolases"/>
    <property type="match status" value="1"/>
</dbReference>
<dbReference type="CDD" id="cd01127">
    <property type="entry name" value="TrwB_TraG_TraD_VirD4"/>
    <property type="match status" value="1"/>
</dbReference>
<keyword evidence="4 7" id="KW-0812">Transmembrane</keyword>
<feature type="transmembrane region" description="Helical" evidence="7">
    <location>
        <begin position="74"/>
        <end position="94"/>
    </location>
</feature>
<proteinExistence type="inferred from homology"/>
<dbReference type="AlphaFoldDB" id="A0A256GZZ0"/>
<dbReference type="GO" id="GO:0005886">
    <property type="term" value="C:plasma membrane"/>
    <property type="evidence" value="ECO:0007669"/>
    <property type="project" value="UniProtKB-SubCell"/>
</dbReference>
<dbReference type="RefSeq" id="WP_094513342.1">
    <property type="nucleotide sequence ID" value="NZ_JBHEEP010000044.1"/>
</dbReference>
<dbReference type="Pfam" id="PF02534">
    <property type="entry name" value="T4SS-DNA_transf"/>
    <property type="match status" value="1"/>
</dbReference>
<organism evidence="8 9">
    <name type="scientific">Brucella lupini</name>
    <dbReference type="NCBI Taxonomy" id="255457"/>
    <lineage>
        <taxon>Bacteria</taxon>
        <taxon>Pseudomonadati</taxon>
        <taxon>Pseudomonadota</taxon>
        <taxon>Alphaproteobacteria</taxon>
        <taxon>Hyphomicrobiales</taxon>
        <taxon>Brucellaceae</taxon>
        <taxon>Brucella/Ochrobactrum group</taxon>
        <taxon>Brucella</taxon>
    </lineage>
</organism>
<evidence type="ECO:0000256" key="6">
    <source>
        <dbReference type="ARBA" id="ARBA00023136"/>
    </source>
</evidence>